<comment type="caution">
    <text evidence="1">The sequence shown here is derived from an EMBL/GenBank/DDBJ whole genome shotgun (WGS) entry which is preliminary data.</text>
</comment>
<dbReference type="Proteomes" id="UP000657372">
    <property type="component" value="Unassembled WGS sequence"/>
</dbReference>
<evidence type="ECO:0008006" key="3">
    <source>
        <dbReference type="Google" id="ProtNLM"/>
    </source>
</evidence>
<evidence type="ECO:0000313" key="1">
    <source>
        <dbReference type="EMBL" id="MBF8177230.1"/>
    </source>
</evidence>
<accession>A0ABS0ER89</accession>
<evidence type="ECO:0000313" key="2">
    <source>
        <dbReference type="Proteomes" id="UP000657372"/>
    </source>
</evidence>
<organism evidence="1 2">
    <name type="scientific">Herminiimonas contaminans</name>
    <dbReference type="NCBI Taxonomy" id="1111140"/>
    <lineage>
        <taxon>Bacteria</taxon>
        <taxon>Pseudomonadati</taxon>
        <taxon>Pseudomonadota</taxon>
        <taxon>Betaproteobacteria</taxon>
        <taxon>Burkholderiales</taxon>
        <taxon>Oxalobacteraceae</taxon>
        <taxon>Herminiimonas</taxon>
    </lineage>
</organism>
<dbReference type="EMBL" id="JADOEL010000003">
    <property type="protein sequence ID" value="MBF8177230.1"/>
    <property type="molecule type" value="Genomic_DNA"/>
</dbReference>
<proteinExistence type="predicted"/>
<keyword evidence="2" id="KW-1185">Reference proteome</keyword>
<sequence>MNTGAEPNKVQAATNCEQAVSYSKEVSPQRSCMSSDVLRAAVKGLHASEQGSGTYATASFAVYHALSGAHREALSQLVKQGPVYDGDVISKSLRDDLMQLGLATRVCYKGEQGYTASNYAGWDVLRSVER</sequence>
<name>A0ABS0ER89_9BURK</name>
<protein>
    <recommendedName>
        <fullName evidence="3">Helix-turn-helix protein</fullName>
    </recommendedName>
</protein>
<gene>
    <name evidence="1" type="ORF">IXC47_06015</name>
</gene>
<reference evidence="1 2" key="1">
    <citation type="submission" date="2020-11" db="EMBL/GenBank/DDBJ databases">
        <title>WGS of Herminiimonas contaminans strain Marseille-Q4544 isolated from planarians Schmidtea mediterranea.</title>
        <authorList>
            <person name="Kangale L."/>
        </authorList>
    </citation>
    <scope>NUCLEOTIDE SEQUENCE [LARGE SCALE GENOMIC DNA]</scope>
    <source>
        <strain evidence="1 2">Marseille-Q4544</strain>
    </source>
</reference>
<dbReference type="RefSeq" id="WP_195874984.1">
    <property type="nucleotide sequence ID" value="NZ_JADOEL010000003.1"/>
</dbReference>